<name>A0A7W1YGY4_9LIST</name>
<accession>A0A7W1YGY4</accession>
<comment type="caution">
    <text evidence="2">The sequence shown here is derived from an EMBL/GenBank/DDBJ whole genome shotgun (WGS) entry which is preliminary data.</text>
</comment>
<dbReference type="Proteomes" id="UP000548787">
    <property type="component" value="Unassembled WGS sequence"/>
</dbReference>
<keyword evidence="3" id="KW-1185">Reference proteome</keyword>
<reference evidence="2 3" key="1">
    <citation type="submission" date="2020-05" db="EMBL/GenBank/DDBJ databases">
        <authorList>
            <person name="Carlin C.R."/>
        </authorList>
    </citation>
    <scope>NUCLEOTIDE SEQUENCE [LARGE SCALE GENOMIC DNA]</scope>
    <source>
        <strain evidence="2 3">FSL W9-0585</strain>
    </source>
</reference>
<evidence type="ECO:0000313" key="2">
    <source>
        <dbReference type="EMBL" id="MBA3927270.1"/>
    </source>
</evidence>
<organism evidence="2 3">
    <name type="scientific">Listeria rustica</name>
    <dbReference type="NCBI Taxonomy" id="2713503"/>
    <lineage>
        <taxon>Bacteria</taxon>
        <taxon>Bacillati</taxon>
        <taxon>Bacillota</taxon>
        <taxon>Bacilli</taxon>
        <taxon>Bacillales</taxon>
        <taxon>Listeriaceae</taxon>
        <taxon>Listeria</taxon>
    </lineage>
</organism>
<feature type="signal peptide" evidence="1">
    <location>
        <begin position="1"/>
        <end position="17"/>
    </location>
</feature>
<evidence type="ECO:0000313" key="3">
    <source>
        <dbReference type="Proteomes" id="UP000548787"/>
    </source>
</evidence>
<dbReference type="EMBL" id="JABJVM010000016">
    <property type="protein sequence ID" value="MBA3927270.1"/>
    <property type="molecule type" value="Genomic_DNA"/>
</dbReference>
<dbReference type="AlphaFoldDB" id="A0A7W1YGY4"/>
<dbReference type="PROSITE" id="PS51257">
    <property type="entry name" value="PROKAR_LIPOPROTEIN"/>
    <property type="match status" value="1"/>
</dbReference>
<protein>
    <recommendedName>
        <fullName evidence="4">Lipoprotein</fullName>
    </recommendedName>
</protein>
<dbReference type="RefSeq" id="WP_181677371.1">
    <property type="nucleotide sequence ID" value="NZ_JABJVM010000016.1"/>
</dbReference>
<gene>
    <name evidence="2" type="ORF">HPK16_13045</name>
</gene>
<evidence type="ECO:0000256" key="1">
    <source>
        <dbReference type="SAM" id="SignalP"/>
    </source>
</evidence>
<evidence type="ECO:0008006" key="4">
    <source>
        <dbReference type="Google" id="ProtNLM"/>
    </source>
</evidence>
<sequence length="124" mass="13926">MKKQKICILILSCLALAACGKEKVEETTKPNNELKASVHTSIEDVTYDQAIKEADLIAEVKIGAVNNIVEGGNNIVAKTKFEGSLEKVYAGNKKKMKLYMFYRRGKMGWRLKIILYSNQAKPIF</sequence>
<keyword evidence="1" id="KW-0732">Signal</keyword>
<proteinExistence type="predicted"/>
<reference evidence="2 3" key="2">
    <citation type="submission" date="2020-08" db="EMBL/GenBank/DDBJ databases">
        <title>Listeria ohnekaius sp. nov. and Listeria portnoyii sp. nov. isolated from non-agricultural and natural environments.</title>
        <authorList>
            <person name="Weller D."/>
            <person name="Belias A.M."/>
            <person name="Liao J."/>
            <person name="Guo S."/>
            <person name="Orsi R.H."/>
            <person name="Wiedmann M."/>
        </authorList>
    </citation>
    <scope>NUCLEOTIDE SEQUENCE [LARGE SCALE GENOMIC DNA]</scope>
    <source>
        <strain evidence="2 3">FSL W9-0585</strain>
    </source>
</reference>
<feature type="chain" id="PRO_5039411370" description="Lipoprotein" evidence="1">
    <location>
        <begin position="18"/>
        <end position="124"/>
    </location>
</feature>